<dbReference type="PRINTS" id="PR00196">
    <property type="entry name" value="ANNEXIN"/>
</dbReference>
<dbReference type="GO" id="GO:0005509">
    <property type="term" value="F:calcium ion binding"/>
    <property type="evidence" value="ECO:0007669"/>
    <property type="project" value="InterPro"/>
</dbReference>
<dbReference type="InterPro" id="IPR037104">
    <property type="entry name" value="Annexin_sf"/>
</dbReference>
<feature type="binding site" evidence="6">
    <location>
        <position position="68"/>
    </location>
    <ligand>
        <name>Ca(2+)</name>
        <dbReference type="ChEBI" id="CHEBI:29108"/>
        <label>1</label>
    </ligand>
</feature>
<proteinExistence type="predicted"/>
<dbReference type="GO" id="GO:0009408">
    <property type="term" value="P:response to heat"/>
    <property type="evidence" value="ECO:0000318"/>
    <property type="project" value="GO_Central"/>
</dbReference>
<organism evidence="7 8">
    <name type="scientific">Zostera marina</name>
    <name type="common">Eelgrass</name>
    <dbReference type="NCBI Taxonomy" id="29655"/>
    <lineage>
        <taxon>Eukaryota</taxon>
        <taxon>Viridiplantae</taxon>
        <taxon>Streptophyta</taxon>
        <taxon>Embryophyta</taxon>
        <taxon>Tracheophyta</taxon>
        <taxon>Spermatophyta</taxon>
        <taxon>Magnoliopsida</taxon>
        <taxon>Liliopsida</taxon>
        <taxon>Zosteraceae</taxon>
        <taxon>Zostera</taxon>
    </lineage>
</organism>
<accession>A0A0K9P7B9</accession>
<dbReference type="Proteomes" id="UP000036987">
    <property type="component" value="Unassembled WGS sequence"/>
</dbReference>
<dbReference type="Gene3D" id="1.10.220.10">
    <property type="entry name" value="Annexin"/>
    <property type="match status" value="4"/>
</dbReference>
<sequence>MATLSVPHHPPSPAEDAEQLRKACQGWGTDEKALIEILTHRNSEQRNQIRLAYEERYKESIIKRLESELSGEFEKAVYRWVFDPLEREAIIVNVAVKQKIDYRVIVETACVNTPDELLAVKKAYQARFKHSMEEDIATHSTGDLRKFLVGLVGTYRFNADDAVDININLAFSEAKILHDAIVDKAFHHDEIFRILTTRSKAQLNATFNKYKDEFGTSIIKNLSSKTPDEVVTAIHIAIRCFKSPQNYFAKMLRISTAKAEKDENTLTRVIVTRAEKDLKLIKNVYFKRTDVPLEQAVGKATSGDYKAFLLALIGN</sequence>
<dbReference type="InterPro" id="IPR001464">
    <property type="entry name" value="Annexin"/>
</dbReference>
<dbReference type="PROSITE" id="PS51897">
    <property type="entry name" value="ANNEXIN_2"/>
    <property type="match status" value="4"/>
</dbReference>
<comment type="caution">
    <text evidence="7">The sequence shown here is derived from an EMBL/GenBank/DDBJ whole genome shotgun (WGS) entry which is preliminary data.</text>
</comment>
<dbReference type="FunFam" id="1.10.220.10:FF:000009">
    <property type="entry name" value="Annexin"/>
    <property type="match status" value="1"/>
</dbReference>
<dbReference type="GO" id="GO:0009409">
    <property type="term" value="P:response to cold"/>
    <property type="evidence" value="ECO:0000318"/>
    <property type="project" value="GO_Central"/>
</dbReference>
<evidence type="ECO:0000256" key="3">
    <source>
        <dbReference type="ARBA" id="ARBA00022837"/>
    </source>
</evidence>
<dbReference type="FunFam" id="1.10.220.10:FF:000006">
    <property type="entry name" value="Annexin"/>
    <property type="match status" value="1"/>
</dbReference>
<evidence type="ECO:0000313" key="8">
    <source>
        <dbReference type="Proteomes" id="UP000036987"/>
    </source>
</evidence>
<dbReference type="AlphaFoldDB" id="A0A0K9P7B9"/>
<dbReference type="InterPro" id="IPR009118">
    <property type="entry name" value="AnnexinD_plant"/>
</dbReference>
<evidence type="ECO:0000256" key="2">
    <source>
        <dbReference type="ARBA" id="ARBA00022737"/>
    </source>
</evidence>
<keyword evidence="4" id="KW-0041">Annexin</keyword>
<dbReference type="GO" id="GO:0005544">
    <property type="term" value="F:calcium-dependent phospholipid binding"/>
    <property type="evidence" value="ECO:0000318"/>
    <property type="project" value="GO_Central"/>
</dbReference>
<dbReference type="SUPFAM" id="SSF47874">
    <property type="entry name" value="Annexin"/>
    <property type="match status" value="1"/>
</dbReference>
<dbReference type="SMART" id="SM00335">
    <property type="entry name" value="ANX"/>
    <property type="match status" value="4"/>
</dbReference>
<feature type="binding site" evidence="6">
    <location>
        <position position="301"/>
    </location>
    <ligand>
        <name>Ca(2+)</name>
        <dbReference type="ChEBI" id="CHEBI:29108"/>
        <label>1</label>
    </ligand>
</feature>
<feature type="binding site" evidence="6">
    <location>
        <position position="28"/>
    </location>
    <ligand>
        <name>Ca(2+)</name>
        <dbReference type="ChEBI" id="CHEBI:29108"/>
        <label>1</label>
    </ligand>
</feature>
<keyword evidence="5" id="KW-0111">Calcium/phospholipid-binding</keyword>
<dbReference type="PRINTS" id="PR01814">
    <property type="entry name" value="ANNEXINPLANT"/>
</dbReference>
<reference evidence="8" key="1">
    <citation type="journal article" date="2016" name="Nature">
        <title>The genome of the seagrass Zostera marina reveals angiosperm adaptation to the sea.</title>
        <authorList>
            <person name="Olsen J.L."/>
            <person name="Rouze P."/>
            <person name="Verhelst B."/>
            <person name="Lin Y.-C."/>
            <person name="Bayer T."/>
            <person name="Collen J."/>
            <person name="Dattolo E."/>
            <person name="De Paoli E."/>
            <person name="Dittami S."/>
            <person name="Maumus F."/>
            <person name="Michel G."/>
            <person name="Kersting A."/>
            <person name="Lauritano C."/>
            <person name="Lohaus R."/>
            <person name="Toepel M."/>
            <person name="Tonon T."/>
            <person name="Vanneste K."/>
            <person name="Amirebrahimi M."/>
            <person name="Brakel J."/>
            <person name="Bostroem C."/>
            <person name="Chovatia M."/>
            <person name="Grimwood J."/>
            <person name="Jenkins J.W."/>
            <person name="Jueterbock A."/>
            <person name="Mraz A."/>
            <person name="Stam W.T."/>
            <person name="Tice H."/>
            <person name="Bornberg-Bauer E."/>
            <person name="Green P.J."/>
            <person name="Pearson G.A."/>
            <person name="Procaccini G."/>
            <person name="Duarte C.M."/>
            <person name="Schmutz J."/>
            <person name="Reusch T.B.H."/>
            <person name="Van de Peer Y."/>
        </authorList>
    </citation>
    <scope>NUCLEOTIDE SEQUENCE [LARGE SCALE GENOMIC DNA]</scope>
    <source>
        <strain evidence="8">cv. Finnish</strain>
    </source>
</reference>
<feature type="binding site" evidence="6">
    <location>
        <position position="26"/>
    </location>
    <ligand>
        <name>Ca(2+)</name>
        <dbReference type="ChEBI" id="CHEBI:29108"/>
        <label>1</label>
    </ligand>
</feature>
<dbReference type="PANTHER" id="PTHR10502">
    <property type="entry name" value="ANNEXIN"/>
    <property type="match status" value="1"/>
</dbReference>
<dbReference type="GO" id="GO:0009414">
    <property type="term" value="P:response to water deprivation"/>
    <property type="evidence" value="ECO:0000318"/>
    <property type="project" value="GO_Central"/>
</dbReference>
<dbReference type="PANTHER" id="PTHR10502:SF193">
    <property type="entry name" value="ANNEXIN D8"/>
    <property type="match status" value="1"/>
</dbReference>
<protein>
    <submittedName>
        <fullName evidence="7">Annexin</fullName>
    </submittedName>
</protein>
<name>A0A0K9P7B9_ZOSMR</name>
<dbReference type="EMBL" id="LFYR01001082">
    <property type="protein sequence ID" value="KMZ64931.1"/>
    <property type="molecule type" value="Genomic_DNA"/>
</dbReference>
<dbReference type="Pfam" id="PF00191">
    <property type="entry name" value="Annexin"/>
    <property type="match status" value="4"/>
</dbReference>
<feature type="binding site" evidence="6">
    <location>
        <position position="258"/>
    </location>
    <ligand>
        <name>Ca(2+)</name>
        <dbReference type="ChEBI" id="CHEBI:29108"/>
        <label>1</label>
    </ligand>
</feature>
<dbReference type="InterPro" id="IPR018502">
    <property type="entry name" value="Annexin_repeat"/>
</dbReference>
<gene>
    <name evidence="7" type="ORF">ZOSMA_342G00050</name>
</gene>
<dbReference type="GO" id="GO:0005886">
    <property type="term" value="C:plasma membrane"/>
    <property type="evidence" value="ECO:0000318"/>
    <property type="project" value="GO_Central"/>
</dbReference>
<dbReference type="GO" id="GO:0001786">
    <property type="term" value="F:phosphatidylserine binding"/>
    <property type="evidence" value="ECO:0000318"/>
    <property type="project" value="GO_Central"/>
</dbReference>
<dbReference type="FunFam" id="1.10.220.10:FF:000001">
    <property type="entry name" value="Annexin"/>
    <property type="match status" value="1"/>
</dbReference>
<dbReference type="OrthoDB" id="37886at2759"/>
<keyword evidence="1 6" id="KW-0479">Metal-binding</keyword>
<keyword evidence="8" id="KW-1185">Reference proteome</keyword>
<dbReference type="STRING" id="29655.A0A0K9P7B9"/>
<dbReference type="GO" id="GO:0005737">
    <property type="term" value="C:cytoplasm"/>
    <property type="evidence" value="ECO:0000318"/>
    <property type="project" value="GO_Central"/>
</dbReference>
<evidence type="ECO:0000313" key="7">
    <source>
        <dbReference type="EMBL" id="KMZ64931.1"/>
    </source>
</evidence>
<evidence type="ECO:0000256" key="6">
    <source>
        <dbReference type="PIRSR" id="PIRSR609118-1"/>
    </source>
</evidence>
<dbReference type="FunFam" id="1.10.220.10:FF:000008">
    <property type="entry name" value="Annexin"/>
    <property type="match status" value="1"/>
</dbReference>
<keyword evidence="2" id="KW-0677">Repeat</keyword>
<dbReference type="GO" id="GO:0009651">
    <property type="term" value="P:response to salt stress"/>
    <property type="evidence" value="ECO:0000318"/>
    <property type="project" value="GO_Central"/>
</dbReference>
<evidence type="ECO:0000256" key="4">
    <source>
        <dbReference type="ARBA" id="ARBA00023216"/>
    </source>
</evidence>
<evidence type="ECO:0000256" key="5">
    <source>
        <dbReference type="ARBA" id="ARBA00023302"/>
    </source>
</evidence>
<keyword evidence="3 6" id="KW-0106">Calcium</keyword>
<evidence type="ECO:0000256" key="1">
    <source>
        <dbReference type="ARBA" id="ARBA00022723"/>
    </source>
</evidence>
<dbReference type="OMA" id="LQGNRDP"/>